<dbReference type="Pfam" id="PF00650">
    <property type="entry name" value="CRAL_TRIO"/>
    <property type="match status" value="1"/>
</dbReference>
<dbReference type="CDD" id="cd00170">
    <property type="entry name" value="SEC14"/>
    <property type="match status" value="1"/>
</dbReference>
<evidence type="ECO:0000313" key="3">
    <source>
        <dbReference type="Proteomes" id="UP001168821"/>
    </source>
</evidence>
<dbReference type="InterPro" id="IPR036865">
    <property type="entry name" value="CRAL-TRIO_dom_sf"/>
</dbReference>
<keyword evidence="3" id="KW-1185">Reference proteome</keyword>
<reference evidence="2" key="1">
    <citation type="journal article" date="2023" name="G3 (Bethesda)">
        <title>Whole genome assemblies of Zophobas morio and Tenebrio molitor.</title>
        <authorList>
            <person name="Kaur S."/>
            <person name="Stinson S.A."/>
            <person name="diCenzo G.C."/>
        </authorList>
    </citation>
    <scope>NUCLEOTIDE SEQUENCE</scope>
    <source>
        <strain evidence="2">QUZm001</strain>
    </source>
</reference>
<dbReference type="Gene3D" id="1.10.8.20">
    <property type="entry name" value="N-terminal domain of phosphatidylinositol transfer protein sec14p"/>
    <property type="match status" value="1"/>
</dbReference>
<dbReference type="PANTHER" id="PTHR10174">
    <property type="entry name" value="ALPHA-TOCOPHEROL TRANSFER PROTEIN-RELATED"/>
    <property type="match status" value="1"/>
</dbReference>
<feature type="domain" description="CRAL-TRIO" evidence="1">
    <location>
        <begin position="151"/>
        <end position="247"/>
    </location>
</feature>
<dbReference type="AlphaFoldDB" id="A0AA38HYW8"/>
<protein>
    <recommendedName>
        <fullName evidence="1">CRAL-TRIO domain-containing protein</fullName>
    </recommendedName>
</protein>
<dbReference type="InterPro" id="IPR001251">
    <property type="entry name" value="CRAL-TRIO_dom"/>
</dbReference>
<dbReference type="SUPFAM" id="SSF46938">
    <property type="entry name" value="CRAL/TRIO N-terminal domain"/>
    <property type="match status" value="1"/>
</dbReference>
<organism evidence="2 3">
    <name type="scientific">Zophobas morio</name>
    <dbReference type="NCBI Taxonomy" id="2755281"/>
    <lineage>
        <taxon>Eukaryota</taxon>
        <taxon>Metazoa</taxon>
        <taxon>Ecdysozoa</taxon>
        <taxon>Arthropoda</taxon>
        <taxon>Hexapoda</taxon>
        <taxon>Insecta</taxon>
        <taxon>Pterygota</taxon>
        <taxon>Neoptera</taxon>
        <taxon>Endopterygota</taxon>
        <taxon>Coleoptera</taxon>
        <taxon>Polyphaga</taxon>
        <taxon>Cucujiformia</taxon>
        <taxon>Tenebrionidae</taxon>
        <taxon>Zophobas</taxon>
    </lineage>
</organism>
<evidence type="ECO:0000259" key="1">
    <source>
        <dbReference type="PROSITE" id="PS50191"/>
    </source>
</evidence>
<dbReference type="GO" id="GO:0016020">
    <property type="term" value="C:membrane"/>
    <property type="evidence" value="ECO:0007669"/>
    <property type="project" value="TreeGrafter"/>
</dbReference>
<dbReference type="Proteomes" id="UP001168821">
    <property type="component" value="Unassembled WGS sequence"/>
</dbReference>
<dbReference type="GO" id="GO:1902936">
    <property type="term" value="F:phosphatidylinositol bisphosphate binding"/>
    <property type="evidence" value="ECO:0007669"/>
    <property type="project" value="TreeGrafter"/>
</dbReference>
<gene>
    <name evidence="2" type="ORF">Zmor_022606</name>
</gene>
<comment type="caution">
    <text evidence="2">The sequence shown here is derived from an EMBL/GenBank/DDBJ whole genome shotgun (WGS) entry which is preliminary data.</text>
</comment>
<dbReference type="PROSITE" id="PS50191">
    <property type="entry name" value="CRAL_TRIO"/>
    <property type="match status" value="1"/>
</dbReference>
<evidence type="ECO:0000313" key="2">
    <source>
        <dbReference type="EMBL" id="KAJ3644907.1"/>
    </source>
</evidence>
<dbReference type="InterPro" id="IPR036273">
    <property type="entry name" value="CRAL/TRIO_N_dom_sf"/>
</dbReference>
<name>A0AA38HYW8_9CUCU</name>
<accession>A0AA38HYW8</accession>
<proteinExistence type="predicted"/>
<dbReference type="EMBL" id="JALNTZ010000007">
    <property type="protein sequence ID" value="KAJ3644907.1"/>
    <property type="molecule type" value="Genomic_DNA"/>
</dbReference>
<dbReference type="PANTHER" id="PTHR10174:SF222">
    <property type="entry name" value="GH10083P-RELATED"/>
    <property type="match status" value="1"/>
</dbReference>
<dbReference type="SMART" id="SM00516">
    <property type="entry name" value="SEC14"/>
    <property type="match status" value="1"/>
</dbReference>
<dbReference type="Gene3D" id="3.40.525.10">
    <property type="entry name" value="CRAL-TRIO lipid binding domain"/>
    <property type="match status" value="1"/>
</dbReference>
<sequence length="275" mass="32256">MDHPDKEAQNNFYASFGKTEETVAEDVKTIKTWLQTQTHHPETMDDAKIRNMLHLCKFDVDKAKERIDNYYTFRTKYSGFFSDSNPKLPVLKTEMDIVYFCFHPKLVGGIHRAFFVKPKEKNTYTPINVTKLCFSVLEIRLQEDFMVDEVLIIDMSTFSFLDLCKLSPRLLITTLKIYRNIFSMRLNRLYLINSPSYITIWMSLFKLVFPAKIFNRFQAHKDSEVLKEVFPLEDLPQDYGGNGPSLSDLTDITKNKLAEYQERFDLLDTFTTEKA</sequence>
<dbReference type="SUPFAM" id="SSF52087">
    <property type="entry name" value="CRAL/TRIO domain"/>
    <property type="match status" value="1"/>
</dbReference>